<evidence type="ECO:0000259" key="1">
    <source>
        <dbReference type="Pfam" id="PF00501"/>
    </source>
</evidence>
<protein>
    <submittedName>
        <fullName evidence="3">Long-chain acyl-CoA synthetase</fullName>
        <ecNumber evidence="3">6.2.1.3</ecNumber>
    </submittedName>
</protein>
<dbReference type="InterPro" id="IPR020845">
    <property type="entry name" value="AMP-binding_CS"/>
</dbReference>
<evidence type="ECO:0000259" key="2">
    <source>
        <dbReference type="Pfam" id="PF13193"/>
    </source>
</evidence>
<dbReference type="Gene3D" id="3.30.300.30">
    <property type="match status" value="1"/>
</dbReference>
<evidence type="ECO:0000313" key="3">
    <source>
        <dbReference type="EMBL" id="MCW2310238.1"/>
    </source>
</evidence>
<dbReference type="Gene3D" id="3.40.50.12780">
    <property type="entry name" value="N-terminal domain of ligase-like"/>
    <property type="match status" value="1"/>
</dbReference>
<dbReference type="GO" id="GO:0004467">
    <property type="term" value="F:long-chain fatty acid-CoA ligase activity"/>
    <property type="evidence" value="ECO:0007669"/>
    <property type="project" value="UniProtKB-EC"/>
</dbReference>
<accession>A0ABT3HIK6</accession>
<comment type="caution">
    <text evidence="3">The sequence shown here is derived from an EMBL/GenBank/DDBJ whole genome shotgun (WGS) entry which is preliminary data.</text>
</comment>
<dbReference type="CDD" id="cd05936">
    <property type="entry name" value="FC-FACS_FadD_like"/>
    <property type="match status" value="1"/>
</dbReference>
<dbReference type="InterPro" id="IPR042099">
    <property type="entry name" value="ANL_N_sf"/>
</dbReference>
<dbReference type="PANTHER" id="PTHR43767:SF1">
    <property type="entry name" value="NONRIBOSOMAL PEPTIDE SYNTHASE PES1 (EUROFUNG)-RELATED"/>
    <property type="match status" value="1"/>
</dbReference>
<dbReference type="Pfam" id="PF13193">
    <property type="entry name" value="AMP-binding_C"/>
    <property type="match status" value="1"/>
</dbReference>
<feature type="domain" description="AMP-dependent synthetase/ligase" evidence="1">
    <location>
        <begin position="21"/>
        <end position="408"/>
    </location>
</feature>
<dbReference type="Proteomes" id="UP001209755">
    <property type="component" value="Unassembled WGS sequence"/>
</dbReference>
<dbReference type="RefSeq" id="WP_264603806.1">
    <property type="nucleotide sequence ID" value="NZ_JAOQNS010000022.1"/>
</dbReference>
<dbReference type="PANTHER" id="PTHR43767">
    <property type="entry name" value="LONG-CHAIN-FATTY-ACID--COA LIGASE"/>
    <property type="match status" value="1"/>
</dbReference>
<keyword evidence="3" id="KW-0436">Ligase</keyword>
<dbReference type="PROSITE" id="PS00455">
    <property type="entry name" value="AMP_BINDING"/>
    <property type="match status" value="1"/>
</dbReference>
<reference evidence="4" key="1">
    <citation type="submission" date="2023-07" db="EMBL/GenBank/DDBJ databases">
        <title>Genome sequencing of Purple Non-Sulfur Bacteria from various extreme environments.</title>
        <authorList>
            <person name="Mayer M."/>
        </authorList>
    </citation>
    <scope>NUCLEOTIDE SEQUENCE [LARGE SCALE GENOMIC DNA]</scope>
    <source>
        <strain evidence="4">DSM 17935</strain>
    </source>
</reference>
<dbReference type="EMBL" id="JAOQNS010000022">
    <property type="protein sequence ID" value="MCW2310238.1"/>
    <property type="molecule type" value="Genomic_DNA"/>
</dbReference>
<feature type="domain" description="AMP-binding enzyme C-terminal" evidence="2">
    <location>
        <begin position="458"/>
        <end position="533"/>
    </location>
</feature>
<dbReference type="InterPro" id="IPR025110">
    <property type="entry name" value="AMP-bd_C"/>
</dbReference>
<dbReference type="Pfam" id="PF00501">
    <property type="entry name" value="AMP-binding"/>
    <property type="match status" value="1"/>
</dbReference>
<keyword evidence="4" id="KW-1185">Reference proteome</keyword>
<evidence type="ECO:0000313" key="4">
    <source>
        <dbReference type="Proteomes" id="UP001209755"/>
    </source>
</evidence>
<gene>
    <name evidence="3" type="ORF">M2319_004604</name>
</gene>
<proteinExistence type="predicted"/>
<dbReference type="InterPro" id="IPR000873">
    <property type="entry name" value="AMP-dep_synth/lig_dom"/>
</dbReference>
<dbReference type="EC" id="6.2.1.3" evidence="3"/>
<dbReference type="InterPro" id="IPR045851">
    <property type="entry name" value="AMP-bd_C_sf"/>
</dbReference>
<dbReference type="InterPro" id="IPR050237">
    <property type="entry name" value="ATP-dep_AMP-bd_enzyme"/>
</dbReference>
<sequence>MTGVDEWLAAFRPRLMHTYLDDTVAAHPDRPAIDFMGRCWTWGQVGADVEKATAGFRSLGVKPGVRVGICLPNTPYYTICYYAVLRAGGTVVNFSPLMAEQELIRQAEDAEIRILVTIDLKDLFDKAAAAHAEDVIETIVVCPLADALPAMKRMMFGLFKGGERAHVPDDPAYVHYPDLMARGGDTSPVEADPEELIALIQYTGGTTGIPKGAMLSHRNLSANMEQVRVLVGAAALGAERMVCVLPFFHVFAMTAEQNLCVLIGAEMVLLPKFELRELVRTFGRTKPTLFIGVPTLFAALNNARNVGSDDLTSLKVCLSGGAPLPADVRERFESLATCVLVEGYGLTEASPVVCCTPITGPVKAGSIGPPLAGTRVEIRDMEDFDRVMPTGEKGEIVVKGPQVMQGYWKVPDETAEVLHGDWLRTGDIGHMDEDGYVYLVDRIKDIIITSGYNVYPRKIEEAIGQHPAVDEVTVIGVADAYRGQVPKAFVKLYDGEKLTELALMEFLSDRLSRLETPRTVEFRKELPKTLVGKLSKKELQAEEAKSAAAAEAGAAEG</sequence>
<name>A0ABT3HIK6_9HYPH</name>
<organism evidence="3 4">
    <name type="scientific">Rhodobium gokarnense</name>
    <dbReference type="NCBI Taxonomy" id="364296"/>
    <lineage>
        <taxon>Bacteria</taxon>
        <taxon>Pseudomonadati</taxon>
        <taxon>Pseudomonadota</taxon>
        <taxon>Alphaproteobacteria</taxon>
        <taxon>Hyphomicrobiales</taxon>
        <taxon>Rhodobiaceae</taxon>
        <taxon>Rhodobium</taxon>
    </lineage>
</organism>
<dbReference type="SUPFAM" id="SSF56801">
    <property type="entry name" value="Acetyl-CoA synthetase-like"/>
    <property type="match status" value="1"/>
</dbReference>